<comment type="caution">
    <text evidence="1">The sequence shown here is derived from an EMBL/GenBank/DDBJ whole genome shotgun (WGS) entry which is preliminary data.</text>
</comment>
<protein>
    <submittedName>
        <fullName evidence="1">Uncharacterized protein</fullName>
    </submittedName>
</protein>
<organism evidence="1">
    <name type="scientific">marine sediment metagenome</name>
    <dbReference type="NCBI Taxonomy" id="412755"/>
    <lineage>
        <taxon>unclassified sequences</taxon>
        <taxon>metagenomes</taxon>
        <taxon>ecological metagenomes</taxon>
    </lineage>
</organism>
<name>A0A0F9WH97_9ZZZZ</name>
<gene>
    <name evidence="1" type="ORF">LCGC14_0281040</name>
</gene>
<proteinExistence type="predicted"/>
<reference evidence="1" key="1">
    <citation type="journal article" date="2015" name="Nature">
        <title>Complex archaea that bridge the gap between prokaryotes and eukaryotes.</title>
        <authorList>
            <person name="Spang A."/>
            <person name="Saw J.H."/>
            <person name="Jorgensen S.L."/>
            <person name="Zaremba-Niedzwiedzka K."/>
            <person name="Martijn J."/>
            <person name="Lind A.E."/>
            <person name="van Eijk R."/>
            <person name="Schleper C."/>
            <person name="Guy L."/>
            <person name="Ettema T.J."/>
        </authorList>
    </citation>
    <scope>NUCLEOTIDE SEQUENCE</scope>
</reference>
<evidence type="ECO:0000313" key="1">
    <source>
        <dbReference type="EMBL" id="KKN85276.1"/>
    </source>
</evidence>
<accession>A0A0F9WH97</accession>
<dbReference type="AlphaFoldDB" id="A0A0F9WH97"/>
<dbReference type="EMBL" id="LAZR01000161">
    <property type="protein sequence ID" value="KKN85276.1"/>
    <property type="molecule type" value="Genomic_DNA"/>
</dbReference>
<sequence>METLEYHEIILKKVSFDEELLKIELKKAVRNTTCSKQPALLEWCGKELGAKYKQLASSFMKDKNCAFDCSDS</sequence>